<dbReference type="Proteomes" id="UP000184300">
    <property type="component" value="Unassembled WGS sequence"/>
</dbReference>
<organism evidence="1 2">
    <name type="scientific">Aspergillus glaucus CBS 516.65</name>
    <dbReference type="NCBI Taxonomy" id="1160497"/>
    <lineage>
        <taxon>Eukaryota</taxon>
        <taxon>Fungi</taxon>
        <taxon>Dikarya</taxon>
        <taxon>Ascomycota</taxon>
        <taxon>Pezizomycotina</taxon>
        <taxon>Eurotiomycetes</taxon>
        <taxon>Eurotiomycetidae</taxon>
        <taxon>Eurotiales</taxon>
        <taxon>Aspergillaceae</taxon>
        <taxon>Aspergillus</taxon>
        <taxon>Aspergillus subgen. Aspergillus</taxon>
    </lineage>
</organism>
<name>A0A1L9VZX7_ASPGL</name>
<dbReference type="GeneID" id="34461680"/>
<sequence length="55" mass="5992">MSLFYVMGPYIFHTPAEAAYVAVKVAKAVLRPQLGPQLAQQPPELKGHLHGVSSF</sequence>
<reference evidence="2" key="1">
    <citation type="journal article" date="2017" name="Genome Biol.">
        <title>Comparative genomics reveals high biological diversity and specific adaptations in the industrially and medically important fungal genus Aspergillus.</title>
        <authorList>
            <person name="de Vries R.P."/>
            <person name="Riley R."/>
            <person name="Wiebenga A."/>
            <person name="Aguilar-Osorio G."/>
            <person name="Amillis S."/>
            <person name="Uchima C.A."/>
            <person name="Anderluh G."/>
            <person name="Asadollahi M."/>
            <person name="Askin M."/>
            <person name="Barry K."/>
            <person name="Battaglia E."/>
            <person name="Bayram O."/>
            <person name="Benocci T."/>
            <person name="Braus-Stromeyer S.A."/>
            <person name="Caldana C."/>
            <person name="Canovas D."/>
            <person name="Cerqueira G.C."/>
            <person name="Chen F."/>
            <person name="Chen W."/>
            <person name="Choi C."/>
            <person name="Clum A."/>
            <person name="Dos Santos R.A."/>
            <person name="Damasio A.R."/>
            <person name="Diallinas G."/>
            <person name="Emri T."/>
            <person name="Fekete E."/>
            <person name="Flipphi M."/>
            <person name="Freyberg S."/>
            <person name="Gallo A."/>
            <person name="Gournas C."/>
            <person name="Habgood R."/>
            <person name="Hainaut M."/>
            <person name="Harispe M.L."/>
            <person name="Henrissat B."/>
            <person name="Hilden K.S."/>
            <person name="Hope R."/>
            <person name="Hossain A."/>
            <person name="Karabika E."/>
            <person name="Karaffa L."/>
            <person name="Karanyi Z."/>
            <person name="Krasevec N."/>
            <person name="Kuo A."/>
            <person name="Kusch H."/>
            <person name="LaButti K."/>
            <person name="Lagendijk E.L."/>
            <person name="Lapidus A."/>
            <person name="Levasseur A."/>
            <person name="Lindquist E."/>
            <person name="Lipzen A."/>
            <person name="Logrieco A.F."/>
            <person name="MacCabe A."/>
            <person name="Maekelae M.R."/>
            <person name="Malavazi I."/>
            <person name="Melin P."/>
            <person name="Meyer V."/>
            <person name="Mielnichuk N."/>
            <person name="Miskei M."/>
            <person name="Molnar A.P."/>
            <person name="Mule G."/>
            <person name="Ngan C.Y."/>
            <person name="Orejas M."/>
            <person name="Orosz E."/>
            <person name="Ouedraogo J.P."/>
            <person name="Overkamp K.M."/>
            <person name="Park H.-S."/>
            <person name="Perrone G."/>
            <person name="Piumi F."/>
            <person name="Punt P.J."/>
            <person name="Ram A.F."/>
            <person name="Ramon A."/>
            <person name="Rauscher S."/>
            <person name="Record E."/>
            <person name="Riano-Pachon D.M."/>
            <person name="Robert V."/>
            <person name="Roehrig J."/>
            <person name="Ruller R."/>
            <person name="Salamov A."/>
            <person name="Salih N.S."/>
            <person name="Samson R.A."/>
            <person name="Sandor E."/>
            <person name="Sanguinetti M."/>
            <person name="Schuetze T."/>
            <person name="Sepcic K."/>
            <person name="Shelest E."/>
            <person name="Sherlock G."/>
            <person name="Sophianopoulou V."/>
            <person name="Squina F.M."/>
            <person name="Sun H."/>
            <person name="Susca A."/>
            <person name="Todd R.B."/>
            <person name="Tsang A."/>
            <person name="Unkles S.E."/>
            <person name="van de Wiele N."/>
            <person name="van Rossen-Uffink D."/>
            <person name="Oliveira J.V."/>
            <person name="Vesth T.C."/>
            <person name="Visser J."/>
            <person name="Yu J.-H."/>
            <person name="Zhou M."/>
            <person name="Andersen M.R."/>
            <person name="Archer D.B."/>
            <person name="Baker S.E."/>
            <person name="Benoit I."/>
            <person name="Brakhage A.A."/>
            <person name="Braus G.H."/>
            <person name="Fischer R."/>
            <person name="Frisvad J.C."/>
            <person name="Goldman G.H."/>
            <person name="Houbraken J."/>
            <person name="Oakley B."/>
            <person name="Pocsi I."/>
            <person name="Scazzocchio C."/>
            <person name="Seiboth B."/>
            <person name="vanKuyk P.A."/>
            <person name="Wortman J."/>
            <person name="Dyer P.S."/>
            <person name="Grigoriev I.V."/>
        </authorList>
    </citation>
    <scope>NUCLEOTIDE SEQUENCE [LARGE SCALE GENOMIC DNA]</scope>
    <source>
        <strain evidence="2">CBS 516.65</strain>
    </source>
</reference>
<evidence type="ECO:0000313" key="2">
    <source>
        <dbReference type="Proteomes" id="UP000184300"/>
    </source>
</evidence>
<evidence type="ECO:0000313" key="1">
    <source>
        <dbReference type="EMBL" id="OJJ89483.1"/>
    </source>
</evidence>
<proteinExistence type="predicted"/>
<accession>A0A1L9VZX7</accession>
<gene>
    <name evidence="1" type="ORF">ASPGLDRAFT_41486</name>
</gene>
<dbReference type="EMBL" id="KV878888">
    <property type="protein sequence ID" value="OJJ89483.1"/>
    <property type="molecule type" value="Genomic_DNA"/>
</dbReference>
<protein>
    <submittedName>
        <fullName evidence="1">Uncharacterized protein</fullName>
    </submittedName>
</protein>
<dbReference type="RefSeq" id="XP_022406145.1">
    <property type="nucleotide sequence ID" value="XM_022545419.1"/>
</dbReference>
<dbReference type="VEuPathDB" id="FungiDB:ASPGLDRAFT_41486"/>
<dbReference type="AlphaFoldDB" id="A0A1L9VZX7"/>
<keyword evidence="2" id="KW-1185">Reference proteome</keyword>